<dbReference type="AlphaFoldDB" id="A0A2A2ATH1"/>
<dbReference type="Pfam" id="PF12034">
    <property type="entry name" value="YfbK_C"/>
    <property type="match status" value="1"/>
</dbReference>
<name>A0A2A2ATH1_9BURK</name>
<feature type="region of interest" description="Disordered" evidence="1">
    <location>
        <begin position="1"/>
        <end position="24"/>
    </location>
</feature>
<dbReference type="PROSITE" id="PS50234">
    <property type="entry name" value="VWFA"/>
    <property type="match status" value="1"/>
</dbReference>
<evidence type="ECO:0000259" key="2">
    <source>
        <dbReference type="PROSITE" id="PS50234"/>
    </source>
</evidence>
<evidence type="ECO:0000313" key="3">
    <source>
        <dbReference type="EMBL" id="PAT40949.1"/>
    </source>
</evidence>
<dbReference type="InterPro" id="IPR036465">
    <property type="entry name" value="vWFA_dom_sf"/>
</dbReference>
<dbReference type="SMART" id="SM00327">
    <property type="entry name" value="VWA"/>
    <property type="match status" value="1"/>
</dbReference>
<gene>
    <name evidence="3" type="ORF">CK623_04070</name>
</gene>
<dbReference type="PANTHER" id="PTHR10579:SF43">
    <property type="entry name" value="ZINC FINGER (C3HC4-TYPE RING FINGER) FAMILY PROTEIN"/>
    <property type="match status" value="1"/>
</dbReference>
<dbReference type="EMBL" id="NSJD01000003">
    <property type="protein sequence ID" value="PAT40949.1"/>
    <property type="molecule type" value="Genomic_DNA"/>
</dbReference>
<comment type="caution">
    <text evidence="3">The sequence shown here is derived from an EMBL/GenBank/DDBJ whole genome shotgun (WGS) entry which is preliminary data.</text>
</comment>
<evidence type="ECO:0000256" key="1">
    <source>
        <dbReference type="SAM" id="MobiDB-lite"/>
    </source>
</evidence>
<dbReference type="PANTHER" id="PTHR10579">
    <property type="entry name" value="CALCIUM-ACTIVATED CHLORIDE CHANNEL REGULATOR"/>
    <property type="match status" value="1"/>
</dbReference>
<reference evidence="3 4" key="1">
    <citation type="submission" date="2017-08" db="EMBL/GenBank/DDBJ databases">
        <title>WGS of Clinical strains of the CDC Group NO-1 linked to zoonotic infections in humans.</title>
        <authorList>
            <person name="Bernier A.-M."/>
            <person name="Bernard K."/>
        </authorList>
    </citation>
    <scope>NUCLEOTIDE SEQUENCE [LARGE SCALE GENOMIC DNA]</scope>
    <source>
        <strain evidence="3 4">NML79-0751</strain>
    </source>
</reference>
<feature type="compositionally biased region" description="Basic residues" evidence="1">
    <location>
        <begin position="1"/>
        <end position="16"/>
    </location>
</feature>
<dbReference type="Pfam" id="PF00092">
    <property type="entry name" value="VWA"/>
    <property type="match status" value="1"/>
</dbReference>
<dbReference type="Gene3D" id="3.40.50.410">
    <property type="entry name" value="von Willebrand factor, type A domain"/>
    <property type="match status" value="1"/>
</dbReference>
<accession>A0A2A2ATH1</accession>
<feature type="domain" description="VWFA" evidence="2">
    <location>
        <begin position="223"/>
        <end position="404"/>
    </location>
</feature>
<feature type="region of interest" description="Disordered" evidence="1">
    <location>
        <begin position="48"/>
        <end position="72"/>
    </location>
</feature>
<evidence type="ECO:0000313" key="4">
    <source>
        <dbReference type="Proteomes" id="UP000218644"/>
    </source>
</evidence>
<dbReference type="InterPro" id="IPR021908">
    <property type="entry name" value="YfbK_C"/>
</dbReference>
<dbReference type="InterPro" id="IPR022156">
    <property type="entry name" value="Uncharacterised_YfbK_N"/>
</dbReference>
<dbReference type="RefSeq" id="WP_095556452.1">
    <property type="nucleotide sequence ID" value="NZ_NSJD01000003.1"/>
</dbReference>
<sequence length="586" mass="62948">MSRFRTHAHCHAKPRPQARGGLQFLPPRHGLPGLGLLALASLLAACSGSPGGHATSSPQREAAPQPPAPLVAPASAPEPAFAMDSAVVTRSMSQQSAAYHAGMQPMPDVVRPRQERERYDEVKDNPVKRTAQDSVSTLSLDVDTGAYANMRRFIQAGRLPPKDAVRVEELINYFPFDYPPASGAHPFSVTTELAAAPWNPQHQLLKIGVKAVEAQASAMPPANLVFLVDVSGSMNSADKLPLVQASLRLLVERLRPQDKVSLVVYAGRTAVELEPTSGKDKQKILAAIERLQAGGSTAGEAALRLAYQQARAGFIEGGINRILLATDGDFNVGISDVRQIRDMVERERKSGVSLTTLGFGTGNYNEALMQQIAQVGNGNYSYIDSLQEARKVLDEELSATFNTVAADVKLQLEFNPATVAEWRLIGYENRVLAEADFRNDAVDAVEIGAGKSVTALYEITPVGQPTLHVPRRYGQQNAAQPPAGDAAKRNELGELRIRYKKPGQASATELSQPIAAAASSQPSAEWLFAAAVAGYGQLLRGSPFLGQWGYGDAKRLAQQGLGKDPQGYRRSFIELIDLAASLSPKP</sequence>
<protein>
    <recommendedName>
        <fullName evidence="2">VWFA domain-containing protein</fullName>
    </recommendedName>
</protein>
<proteinExistence type="predicted"/>
<organism evidence="3 4">
    <name type="scientific">Vandammella animalimorsus</name>
    <dbReference type="NCBI Taxonomy" id="2029117"/>
    <lineage>
        <taxon>Bacteria</taxon>
        <taxon>Pseudomonadati</taxon>
        <taxon>Pseudomonadota</taxon>
        <taxon>Betaproteobacteria</taxon>
        <taxon>Burkholderiales</taxon>
        <taxon>Comamonadaceae</taxon>
        <taxon>Vandammella</taxon>
    </lineage>
</organism>
<dbReference type="CDD" id="cd01465">
    <property type="entry name" value="vWA_subgroup"/>
    <property type="match status" value="1"/>
</dbReference>
<dbReference type="Pfam" id="PF12450">
    <property type="entry name" value="vWF_A"/>
    <property type="match status" value="1"/>
</dbReference>
<dbReference type="InterPro" id="IPR051266">
    <property type="entry name" value="CLCR"/>
</dbReference>
<dbReference type="InterPro" id="IPR002035">
    <property type="entry name" value="VWF_A"/>
</dbReference>
<dbReference type="Proteomes" id="UP000218644">
    <property type="component" value="Unassembled WGS sequence"/>
</dbReference>
<dbReference type="SUPFAM" id="SSF53300">
    <property type="entry name" value="vWA-like"/>
    <property type="match status" value="1"/>
</dbReference>